<name>A0A0N0BF37_9HYME</name>
<feature type="non-terminal residue" evidence="1">
    <location>
        <position position="1"/>
    </location>
</feature>
<evidence type="ECO:0000313" key="2">
    <source>
        <dbReference type="Proteomes" id="UP000053105"/>
    </source>
</evidence>
<dbReference type="Proteomes" id="UP000053105">
    <property type="component" value="Unassembled WGS sequence"/>
</dbReference>
<organism evidence="1 2">
    <name type="scientific">Melipona quadrifasciata</name>
    <dbReference type="NCBI Taxonomy" id="166423"/>
    <lineage>
        <taxon>Eukaryota</taxon>
        <taxon>Metazoa</taxon>
        <taxon>Ecdysozoa</taxon>
        <taxon>Arthropoda</taxon>
        <taxon>Hexapoda</taxon>
        <taxon>Insecta</taxon>
        <taxon>Pterygota</taxon>
        <taxon>Neoptera</taxon>
        <taxon>Endopterygota</taxon>
        <taxon>Hymenoptera</taxon>
        <taxon>Apocrita</taxon>
        <taxon>Aculeata</taxon>
        <taxon>Apoidea</taxon>
        <taxon>Anthophila</taxon>
        <taxon>Apidae</taxon>
        <taxon>Melipona</taxon>
    </lineage>
</organism>
<reference evidence="1 2" key="1">
    <citation type="submission" date="2015-07" db="EMBL/GenBank/DDBJ databases">
        <title>The genome of Melipona quadrifasciata.</title>
        <authorList>
            <person name="Pan H."/>
            <person name="Kapheim K."/>
        </authorList>
    </citation>
    <scope>NUCLEOTIDE SEQUENCE [LARGE SCALE GENOMIC DNA]</scope>
    <source>
        <strain evidence="1">0111107301</strain>
        <tissue evidence="1">Whole body</tissue>
    </source>
</reference>
<sequence length="183" mass="19763">YRGGDLGNWGGVGERSMSDRGRCVGQRSGVCDGFHGGYWSCGECLDSDGGCFFADNSVESIYWISGVIDGAFGPISLDEGVAALNDVSVAGLLLALSVASQTVVHVVRVAVLRMGVEVGVDGLSYYSFSYGGSHCNWRRVSQGFCRAQKSSVGGSHEGGEYNELRRKIRWLDRGFFLLDRRDI</sequence>
<dbReference type="EMBL" id="KQ435812">
    <property type="protein sequence ID" value="KOX72792.1"/>
    <property type="molecule type" value="Genomic_DNA"/>
</dbReference>
<dbReference type="AlphaFoldDB" id="A0A0N0BF37"/>
<accession>A0A0N0BF37</accession>
<protein>
    <submittedName>
        <fullName evidence="1">Uncharacterized protein</fullName>
    </submittedName>
</protein>
<dbReference type="OrthoDB" id="7616224at2759"/>
<proteinExistence type="predicted"/>
<keyword evidence="2" id="KW-1185">Reference proteome</keyword>
<gene>
    <name evidence="1" type="ORF">WN51_00732</name>
</gene>
<evidence type="ECO:0000313" key="1">
    <source>
        <dbReference type="EMBL" id="KOX72792.1"/>
    </source>
</evidence>